<reference evidence="2 3" key="1">
    <citation type="submission" date="2019-03" db="EMBL/GenBank/DDBJ databases">
        <title>Dyadobacter AR-3-6 sp. nov., isolated from arctic soil.</title>
        <authorList>
            <person name="Chaudhary D.K."/>
        </authorList>
    </citation>
    <scope>NUCLEOTIDE SEQUENCE [LARGE SCALE GENOMIC DNA]</scope>
    <source>
        <strain evidence="2 3">AR-3-6</strain>
    </source>
</reference>
<dbReference type="AlphaFoldDB" id="A0A4R5DQY5"/>
<organism evidence="2 3">
    <name type="scientific">Dyadobacter psychrotolerans</name>
    <dbReference type="NCBI Taxonomy" id="2541721"/>
    <lineage>
        <taxon>Bacteria</taxon>
        <taxon>Pseudomonadati</taxon>
        <taxon>Bacteroidota</taxon>
        <taxon>Cytophagia</taxon>
        <taxon>Cytophagales</taxon>
        <taxon>Spirosomataceae</taxon>
        <taxon>Dyadobacter</taxon>
    </lineage>
</organism>
<proteinExistence type="predicted"/>
<feature type="domain" description="PIN" evidence="1">
    <location>
        <begin position="6"/>
        <end position="118"/>
    </location>
</feature>
<name>A0A4R5DQY5_9BACT</name>
<dbReference type="Proteomes" id="UP000294850">
    <property type="component" value="Unassembled WGS sequence"/>
</dbReference>
<sequence>MPNKVSRIILDTNLWISFLISRDFSKLDDLIITKGCVLIFSKELLDEFLEVASRPKFRRYFSQSDVEDILDTIDEFAEFITVKSQFDLCRDVKDNFLLSLSLDGAADFLITGDSDLIDIKEFNNTRILNITDFFNLNI</sequence>
<dbReference type="OrthoDB" id="597986at2"/>
<protein>
    <submittedName>
        <fullName evidence="2">Putative toxin-antitoxin system toxin component, PIN family</fullName>
    </submittedName>
</protein>
<gene>
    <name evidence="2" type="ORF">E0F88_15620</name>
</gene>
<dbReference type="InterPro" id="IPR029060">
    <property type="entry name" value="PIN-like_dom_sf"/>
</dbReference>
<dbReference type="SMART" id="SM00670">
    <property type="entry name" value="PINc"/>
    <property type="match status" value="1"/>
</dbReference>
<evidence type="ECO:0000259" key="1">
    <source>
        <dbReference type="SMART" id="SM00670"/>
    </source>
</evidence>
<keyword evidence="3" id="KW-1185">Reference proteome</keyword>
<evidence type="ECO:0000313" key="3">
    <source>
        <dbReference type="Proteomes" id="UP000294850"/>
    </source>
</evidence>
<dbReference type="EMBL" id="SMFL01000005">
    <property type="protein sequence ID" value="TDE14620.1"/>
    <property type="molecule type" value="Genomic_DNA"/>
</dbReference>
<dbReference type="RefSeq" id="WP_131959204.1">
    <property type="nucleotide sequence ID" value="NZ_SMFL01000005.1"/>
</dbReference>
<dbReference type="NCBIfam" id="TIGR00305">
    <property type="entry name" value="putative toxin-antitoxin system toxin component, PIN family"/>
    <property type="match status" value="1"/>
</dbReference>
<dbReference type="SUPFAM" id="SSF88723">
    <property type="entry name" value="PIN domain-like"/>
    <property type="match status" value="1"/>
</dbReference>
<dbReference type="Pfam" id="PF13470">
    <property type="entry name" value="PIN_3"/>
    <property type="match status" value="1"/>
</dbReference>
<evidence type="ECO:0000313" key="2">
    <source>
        <dbReference type="EMBL" id="TDE14620.1"/>
    </source>
</evidence>
<dbReference type="InterPro" id="IPR002716">
    <property type="entry name" value="PIN_dom"/>
</dbReference>
<dbReference type="InterPro" id="IPR002850">
    <property type="entry name" value="PIN_toxin-like"/>
</dbReference>
<dbReference type="PANTHER" id="PTHR34610">
    <property type="entry name" value="SSL7007 PROTEIN"/>
    <property type="match status" value="1"/>
</dbReference>
<accession>A0A4R5DQY5</accession>
<dbReference type="PANTHER" id="PTHR34610:SF3">
    <property type="entry name" value="SSL7007 PROTEIN"/>
    <property type="match status" value="1"/>
</dbReference>
<comment type="caution">
    <text evidence="2">The sequence shown here is derived from an EMBL/GenBank/DDBJ whole genome shotgun (WGS) entry which is preliminary data.</text>
</comment>